<evidence type="ECO:0000313" key="3">
    <source>
        <dbReference type="Proteomes" id="UP000002518"/>
    </source>
</evidence>
<dbReference type="Proteomes" id="UP000002518">
    <property type="component" value="Chromosome"/>
</dbReference>
<dbReference type="PIR" id="B72736">
    <property type="entry name" value="B72736"/>
</dbReference>
<reference evidence="2 3" key="1">
    <citation type="journal article" date="1999" name="DNA Res.">
        <title>Complete genome sequence of an aerobic hyper-thermophilic crenarchaeon, Aeropyrum pernix K1.</title>
        <authorList>
            <person name="Kawarabayasi Y."/>
            <person name="Hino Y."/>
            <person name="Horikawa H."/>
            <person name="Yamazaki S."/>
            <person name="Haikawa Y."/>
            <person name="Jin-no K."/>
            <person name="Takahashi M."/>
            <person name="Sekine M."/>
            <person name="Baba S."/>
            <person name="Ankai A."/>
            <person name="Kosugi H."/>
            <person name="Hosoyama A."/>
            <person name="Fukui S."/>
            <person name="Nagai Y."/>
            <person name="Nishijima K."/>
            <person name="Nakazawa H."/>
            <person name="Takamiya M."/>
            <person name="Masuda S."/>
            <person name="Funahashi T."/>
            <person name="Tanaka T."/>
            <person name="Kudoh Y."/>
            <person name="Yamazaki J."/>
            <person name="Kushida N."/>
            <person name="Oguchi A."/>
            <person name="Aoki K."/>
            <person name="Kubota K."/>
            <person name="Nakamura Y."/>
            <person name="Nomura N."/>
            <person name="Sako Y."/>
            <person name="Kikuchi H."/>
        </authorList>
    </citation>
    <scope>NUCLEOTIDE SEQUENCE [LARGE SCALE GENOMIC DNA]</scope>
    <source>
        <strain evidence="3">ATCC 700893 / DSM 11879 / JCM 9820 / NBRC 100138 / K1</strain>
    </source>
</reference>
<evidence type="ECO:0000256" key="1">
    <source>
        <dbReference type="SAM" id="Phobius"/>
    </source>
</evidence>
<name>Q9YF14_AERPE</name>
<organism evidence="2 3">
    <name type="scientific">Aeropyrum pernix (strain ATCC 700893 / DSM 11879 / JCM 9820 / NBRC 100138 / K1)</name>
    <dbReference type="NCBI Taxonomy" id="272557"/>
    <lineage>
        <taxon>Archaea</taxon>
        <taxon>Thermoproteota</taxon>
        <taxon>Thermoprotei</taxon>
        <taxon>Desulfurococcales</taxon>
        <taxon>Desulfurococcaceae</taxon>
        <taxon>Aeropyrum</taxon>
    </lineage>
</organism>
<feature type="transmembrane region" description="Helical" evidence="1">
    <location>
        <begin position="7"/>
        <end position="29"/>
    </location>
</feature>
<keyword evidence="3" id="KW-1185">Reference proteome</keyword>
<keyword evidence="1" id="KW-0812">Transmembrane</keyword>
<keyword evidence="1" id="KW-1133">Transmembrane helix</keyword>
<feature type="transmembrane region" description="Helical" evidence="1">
    <location>
        <begin position="60"/>
        <end position="78"/>
    </location>
</feature>
<keyword evidence="1" id="KW-0472">Membrane</keyword>
<dbReference type="GeneID" id="1444614"/>
<accession>Q9YF14</accession>
<dbReference type="STRING" id="272557.APE_0424.1"/>
<dbReference type="KEGG" id="ape:APE_0424.1"/>
<dbReference type="EMBL" id="BA000002">
    <property type="protein sequence ID" value="BAA79382.2"/>
    <property type="molecule type" value="Genomic_DNA"/>
</dbReference>
<feature type="transmembrane region" description="Helical" evidence="1">
    <location>
        <begin position="90"/>
        <end position="109"/>
    </location>
</feature>
<dbReference type="AlphaFoldDB" id="Q9YF14"/>
<protein>
    <recommendedName>
        <fullName evidence="4">DUF2069 domain-containing protein</fullName>
    </recommendedName>
</protein>
<dbReference type="eggNOG" id="arCOG14969">
    <property type="taxonomic scope" value="Archaea"/>
</dbReference>
<proteinExistence type="predicted"/>
<evidence type="ECO:0008006" key="4">
    <source>
        <dbReference type="Google" id="ProtNLM"/>
    </source>
</evidence>
<dbReference type="EnsemblBacteria" id="BAA79382">
    <property type="protein sequence ID" value="BAA79382"/>
    <property type="gene ID" value="APE_0424.1"/>
</dbReference>
<evidence type="ECO:0000313" key="2">
    <source>
        <dbReference type="EMBL" id="BAA79382.2"/>
    </source>
</evidence>
<dbReference type="RefSeq" id="WP_010865731.1">
    <property type="nucleotide sequence ID" value="NC_000854.2"/>
</dbReference>
<feature type="transmembrane region" description="Helical" evidence="1">
    <location>
        <begin position="35"/>
        <end position="53"/>
    </location>
</feature>
<gene>
    <name evidence="2" type="ordered locus">APE_0424.1</name>
</gene>
<sequence>MRSLDRGSLAGLALVAGLSAYLIIEGYMAAGGPTLFPLAVAALWVGGAAAIAWGRAWGLYPFMLGCLGFIQWRLLAVVPGEGGLRWVAEVSLATLLWFVATFEVLRLWLRVRRGRV</sequence>